<feature type="transmembrane region" description="Helical" evidence="6">
    <location>
        <begin position="260"/>
        <end position="284"/>
    </location>
</feature>
<keyword evidence="2" id="KW-0813">Transport</keyword>
<reference evidence="8 9" key="1">
    <citation type="journal article" date="2009" name="Int. J. Syst. Evol. Microbiol.">
        <title>Paenibacillus contaminans sp. nov., isolated from a contaminated laboratory plate.</title>
        <authorList>
            <person name="Chou J.H."/>
            <person name="Lee J.H."/>
            <person name="Lin M.C."/>
            <person name="Chang P.S."/>
            <person name="Arun A.B."/>
            <person name="Young C.C."/>
            <person name="Chen W.M."/>
        </authorList>
    </citation>
    <scope>NUCLEOTIDE SEQUENCE [LARGE SCALE GENOMIC DNA]</scope>
    <source>
        <strain evidence="8 9">CKOBP-6</strain>
    </source>
</reference>
<feature type="transmembrane region" description="Helical" evidence="6">
    <location>
        <begin position="178"/>
        <end position="199"/>
    </location>
</feature>
<keyword evidence="4 6" id="KW-1133">Transmembrane helix</keyword>
<feature type="transmembrane region" description="Helical" evidence="6">
    <location>
        <begin position="61"/>
        <end position="80"/>
    </location>
</feature>
<dbReference type="EMBL" id="QMFB01000022">
    <property type="protein sequence ID" value="RAV16059.1"/>
    <property type="molecule type" value="Genomic_DNA"/>
</dbReference>
<evidence type="ECO:0000256" key="4">
    <source>
        <dbReference type="ARBA" id="ARBA00022989"/>
    </source>
</evidence>
<feature type="domain" description="Major facilitator superfamily (MFS) profile" evidence="7">
    <location>
        <begin position="22"/>
        <end position="403"/>
    </location>
</feature>
<feature type="transmembrane region" description="Helical" evidence="6">
    <location>
        <begin position="225"/>
        <end position="248"/>
    </location>
</feature>
<keyword evidence="5 6" id="KW-0472">Membrane</keyword>
<dbReference type="InterPro" id="IPR036259">
    <property type="entry name" value="MFS_trans_sf"/>
</dbReference>
<evidence type="ECO:0000313" key="9">
    <source>
        <dbReference type="Proteomes" id="UP000250369"/>
    </source>
</evidence>
<dbReference type="InterPro" id="IPR052524">
    <property type="entry name" value="MFS_Cyanate_Porter"/>
</dbReference>
<feature type="transmembrane region" description="Helical" evidence="6">
    <location>
        <begin position="315"/>
        <end position="337"/>
    </location>
</feature>
<gene>
    <name evidence="8" type="ORF">DQG23_29135</name>
</gene>
<evidence type="ECO:0000256" key="6">
    <source>
        <dbReference type="SAM" id="Phobius"/>
    </source>
</evidence>
<feature type="transmembrane region" description="Helical" evidence="6">
    <location>
        <begin position="291"/>
        <end position="309"/>
    </location>
</feature>
<dbReference type="InterPro" id="IPR011701">
    <property type="entry name" value="MFS"/>
</dbReference>
<dbReference type="InterPro" id="IPR020846">
    <property type="entry name" value="MFS_dom"/>
</dbReference>
<feature type="transmembrane region" description="Helical" evidence="6">
    <location>
        <begin position="112"/>
        <end position="133"/>
    </location>
</feature>
<dbReference type="SUPFAM" id="SSF103473">
    <property type="entry name" value="MFS general substrate transporter"/>
    <property type="match status" value="1"/>
</dbReference>
<organism evidence="8 9">
    <name type="scientific">Paenibacillus contaminans</name>
    <dbReference type="NCBI Taxonomy" id="450362"/>
    <lineage>
        <taxon>Bacteria</taxon>
        <taxon>Bacillati</taxon>
        <taxon>Bacillota</taxon>
        <taxon>Bacilli</taxon>
        <taxon>Bacillales</taxon>
        <taxon>Paenibacillaceae</taxon>
        <taxon>Paenibacillus</taxon>
    </lineage>
</organism>
<protein>
    <submittedName>
        <fullName evidence="8">MFS transporter</fullName>
    </submittedName>
</protein>
<dbReference type="RefSeq" id="WP_113034565.1">
    <property type="nucleotide sequence ID" value="NZ_QMFB01000022.1"/>
</dbReference>
<proteinExistence type="predicted"/>
<comment type="caution">
    <text evidence="8">The sequence shown here is derived from an EMBL/GenBank/DDBJ whole genome shotgun (WGS) entry which is preliminary data.</text>
</comment>
<dbReference type="Proteomes" id="UP000250369">
    <property type="component" value="Unassembled WGS sequence"/>
</dbReference>
<accession>A0A329M7A9</accession>
<dbReference type="PANTHER" id="PTHR23523">
    <property type="match status" value="1"/>
</dbReference>
<evidence type="ECO:0000256" key="5">
    <source>
        <dbReference type="ARBA" id="ARBA00023136"/>
    </source>
</evidence>
<dbReference type="PROSITE" id="PS50850">
    <property type="entry name" value="MFS"/>
    <property type="match status" value="1"/>
</dbReference>
<keyword evidence="3 6" id="KW-0812">Transmembrane</keyword>
<sequence>MTPKQASVLQPNANASSSYAASVGLLILGIILVAANLRAPITAVGPIIGEIRGSIGLSNTMAGFLTTLPLLAFALLSPFAPSLAARFGTETTLFAGMVVLTVGIVIRSLPGAAALFAGTAILGLAIAACNVLVPSLLKRDFPHKIGLMTGIYSVSMNLCGAIASGVSMPLTRKLSLGWGGALGCWAILSCIAAVVWLPLLRLQRKQGNPTAQSKKGNPRLWRSPLAWTVTIYMGLQSLMFYVIVAWIPEILLQYGLSAEFAGWMLSLMQFVLLAVSFVVPLIAARLSSQRGLVAIAAGCFAAGVIGLLSGNMSLAVLWFALLGMGGGGSFSLAMMFIVLRSRDAQQSASLSGMSQSAGYLLAAAGPTLFGLLHDVTESWTIPLLLLVAVSGLLLIFGFIAGRKGYVTGS</sequence>
<dbReference type="Gene3D" id="1.20.1250.20">
    <property type="entry name" value="MFS general substrate transporter like domains"/>
    <property type="match status" value="1"/>
</dbReference>
<dbReference type="OrthoDB" id="9797740at2"/>
<feature type="transmembrane region" description="Helical" evidence="6">
    <location>
        <begin position="20"/>
        <end position="41"/>
    </location>
</feature>
<evidence type="ECO:0000256" key="2">
    <source>
        <dbReference type="ARBA" id="ARBA00022448"/>
    </source>
</evidence>
<keyword evidence="9" id="KW-1185">Reference proteome</keyword>
<dbReference type="PANTHER" id="PTHR23523:SF2">
    <property type="entry name" value="2-NITROIMIDAZOLE TRANSPORTER"/>
    <property type="match status" value="1"/>
</dbReference>
<feature type="transmembrane region" description="Helical" evidence="6">
    <location>
        <begin position="145"/>
        <end position="166"/>
    </location>
</feature>
<comment type="subcellular location">
    <subcellularLocation>
        <location evidence="1">Cell membrane</location>
        <topology evidence="1">Multi-pass membrane protein</topology>
    </subcellularLocation>
</comment>
<evidence type="ECO:0000259" key="7">
    <source>
        <dbReference type="PROSITE" id="PS50850"/>
    </source>
</evidence>
<feature type="transmembrane region" description="Helical" evidence="6">
    <location>
        <begin position="379"/>
        <end position="400"/>
    </location>
</feature>
<dbReference type="Pfam" id="PF07690">
    <property type="entry name" value="MFS_1"/>
    <property type="match status" value="1"/>
</dbReference>
<dbReference type="GO" id="GO:0005886">
    <property type="term" value="C:plasma membrane"/>
    <property type="evidence" value="ECO:0007669"/>
    <property type="project" value="UniProtKB-SubCell"/>
</dbReference>
<dbReference type="AlphaFoldDB" id="A0A329M7A9"/>
<evidence type="ECO:0000256" key="3">
    <source>
        <dbReference type="ARBA" id="ARBA00022692"/>
    </source>
</evidence>
<name>A0A329M7A9_9BACL</name>
<evidence type="ECO:0000313" key="8">
    <source>
        <dbReference type="EMBL" id="RAV16059.1"/>
    </source>
</evidence>
<dbReference type="GO" id="GO:0022857">
    <property type="term" value="F:transmembrane transporter activity"/>
    <property type="evidence" value="ECO:0007669"/>
    <property type="project" value="InterPro"/>
</dbReference>
<feature type="transmembrane region" description="Helical" evidence="6">
    <location>
        <begin position="87"/>
        <end position="106"/>
    </location>
</feature>
<dbReference type="CDD" id="cd17339">
    <property type="entry name" value="MFS_NIMT_CynX_like"/>
    <property type="match status" value="1"/>
</dbReference>
<feature type="transmembrane region" description="Helical" evidence="6">
    <location>
        <begin position="357"/>
        <end position="373"/>
    </location>
</feature>
<evidence type="ECO:0000256" key="1">
    <source>
        <dbReference type="ARBA" id="ARBA00004651"/>
    </source>
</evidence>